<dbReference type="Proteomes" id="UP001430953">
    <property type="component" value="Unassembled WGS sequence"/>
</dbReference>
<accession>A0AAW2GS72</accession>
<organism evidence="1 2">
    <name type="scientific">Cardiocondyla obscurior</name>
    <dbReference type="NCBI Taxonomy" id="286306"/>
    <lineage>
        <taxon>Eukaryota</taxon>
        <taxon>Metazoa</taxon>
        <taxon>Ecdysozoa</taxon>
        <taxon>Arthropoda</taxon>
        <taxon>Hexapoda</taxon>
        <taxon>Insecta</taxon>
        <taxon>Pterygota</taxon>
        <taxon>Neoptera</taxon>
        <taxon>Endopterygota</taxon>
        <taxon>Hymenoptera</taxon>
        <taxon>Apocrita</taxon>
        <taxon>Aculeata</taxon>
        <taxon>Formicoidea</taxon>
        <taxon>Formicidae</taxon>
        <taxon>Myrmicinae</taxon>
        <taxon>Cardiocondyla</taxon>
    </lineage>
</organism>
<dbReference type="EMBL" id="JADYXP020000002">
    <property type="protein sequence ID" value="KAL0130136.1"/>
    <property type="molecule type" value="Genomic_DNA"/>
</dbReference>
<evidence type="ECO:0000313" key="1">
    <source>
        <dbReference type="EMBL" id="KAL0130136.1"/>
    </source>
</evidence>
<reference evidence="1 2" key="1">
    <citation type="submission" date="2023-03" db="EMBL/GenBank/DDBJ databases">
        <title>High recombination rates correlate with genetic variation in Cardiocondyla obscurior ants.</title>
        <authorList>
            <person name="Errbii M."/>
        </authorList>
    </citation>
    <scope>NUCLEOTIDE SEQUENCE [LARGE SCALE GENOMIC DNA]</scope>
    <source>
        <strain evidence="1">Alpha-2009</strain>
        <tissue evidence="1">Whole body</tissue>
    </source>
</reference>
<keyword evidence="2" id="KW-1185">Reference proteome</keyword>
<comment type="caution">
    <text evidence="1">The sequence shown here is derived from an EMBL/GenBank/DDBJ whole genome shotgun (WGS) entry which is preliminary data.</text>
</comment>
<protein>
    <submittedName>
        <fullName evidence="1">Uncharacterized protein</fullName>
    </submittedName>
</protein>
<sequence>MCIYRNNGRQDITATLNGTVNGGKTYFNQSSRELIPNGSTVTEKGRIRDRSWSTERGQTSPVIYDATCYTFMTITHGNEAQVDVLL</sequence>
<evidence type="ECO:0000313" key="2">
    <source>
        <dbReference type="Proteomes" id="UP001430953"/>
    </source>
</evidence>
<gene>
    <name evidence="1" type="ORF">PUN28_002021</name>
</gene>
<name>A0AAW2GS72_9HYME</name>
<proteinExistence type="predicted"/>
<dbReference type="AlphaFoldDB" id="A0AAW2GS72"/>